<organism evidence="2 3">
    <name type="scientific">Mucilaginibacter ginsenosidivorans</name>
    <dbReference type="NCBI Taxonomy" id="398053"/>
    <lineage>
        <taxon>Bacteria</taxon>
        <taxon>Pseudomonadati</taxon>
        <taxon>Bacteroidota</taxon>
        <taxon>Sphingobacteriia</taxon>
        <taxon>Sphingobacteriales</taxon>
        <taxon>Sphingobacteriaceae</taxon>
        <taxon>Mucilaginibacter</taxon>
    </lineage>
</organism>
<dbReference type="AlphaFoldDB" id="A0A5B8US50"/>
<name>A0A5B8US50_9SPHI</name>
<keyword evidence="1" id="KW-0812">Transmembrane</keyword>
<feature type="transmembrane region" description="Helical" evidence="1">
    <location>
        <begin position="101"/>
        <end position="124"/>
    </location>
</feature>
<dbReference type="KEGG" id="mgin:FRZ54_01220"/>
<reference evidence="2 3" key="1">
    <citation type="journal article" date="2017" name="Curr. Microbiol.">
        <title>Mucilaginibacter ginsenosidivorans sp. nov., Isolated from Soil of Ginseng Field.</title>
        <authorList>
            <person name="Kim M.M."/>
            <person name="Siddiqi M.Z."/>
            <person name="Im W.T."/>
        </authorList>
    </citation>
    <scope>NUCLEOTIDE SEQUENCE [LARGE SCALE GENOMIC DNA]</scope>
    <source>
        <strain evidence="2 3">Gsoil 3017</strain>
    </source>
</reference>
<feature type="transmembrane region" description="Helical" evidence="1">
    <location>
        <begin position="5"/>
        <end position="24"/>
    </location>
</feature>
<dbReference type="OrthoDB" id="797097at2"/>
<accession>A0A5B8US50</accession>
<keyword evidence="1" id="KW-0472">Membrane</keyword>
<dbReference type="Proteomes" id="UP000321479">
    <property type="component" value="Chromosome"/>
</dbReference>
<evidence type="ECO:0000313" key="2">
    <source>
        <dbReference type="EMBL" id="QEC61256.1"/>
    </source>
</evidence>
<dbReference type="RefSeq" id="WP_147029834.1">
    <property type="nucleotide sequence ID" value="NZ_CP042436.1"/>
</dbReference>
<gene>
    <name evidence="2" type="ORF">FRZ54_01220</name>
</gene>
<evidence type="ECO:0008006" key="4">
    <source>
        <dbReference type="Google" id="ProtNLM"/>
    </source>
</evidence>
<keyword evidence="3" id="KW-1185">Reference proteome</keyword>
<proteinExistence type="predicted"/>
<dbReference type="EMBL" id="CP042436">
    <property type="protein sequence ID" value="QEC61256.1"/>
    <property type="molecule type" value="Genomic_DNA"/>
</dbReference>
<keyword evidence="1" id="KW-1133">Transmembrane helix</keyword>
<feature type="transmembrane region" description="Helical" evidence="1">
    <location>
        <begin position="52"/>
        <end position="81"/>
    </location>
</feature>
<evidence type="ECO:0000313" key="3">
    <source>
        <dbReference type="Proteomes" id="UP000321479"/>
    </source>
</evidence>
<evidence type="ECO:0000256" key="1">
    <source>
        <dbReference type="SAM" id="Phobius"/>
    </source>
</evidence>
<feature type="transmembrane region" description="Helical" evidence="1">
    <location>
        <begin position="30"/>
        <end position="45"/>
    </location>
</feature>
<protein>
    <recommendedName>
        <fullName evidence="4">DUF4199 domain-containing protein</fullName>
    </recommendedName>
</protein>
<sequence length="136" mass="15001">MNWKIVFQLSAFGLIMAFGTISLIPENIEFVFWLVIFAFCAYVIAKTCSSKYFLNGLCVSLVNSIWITGLHILFYSSYIAHHPAIVKMSEQHPLLPGHPRLAMLIMGPLFGAASGVILGLFAFIASRLVPKKPAAL</sequence>